<dbReference type="Proteomes" id="UP001163046">
    <property type="component" value="Unassembled WGS sequence"/>
</dbReference>
<name>A0A9X0A8Z3_9CNID</name>
<feature type="non-terminal residue" evidence="2">
    <location>
        <position position="1"/>
    </location>
</feature>
<proteinExistence type="predicted"/>
<keyword evidence="3" id="KW-1185">Reference proteome</keyword>
<evidence type="ECO:0000313" key="2">
    <source>
        <dbReference type="EMBL" id="KAJ7393759.1"/>
    </source>
</evidence>
<dbReference type="Gene3D" id="2.10.60.10">
    <property type="entry name" value="CD59"/>
    <property type="match status" value="1"/>
</dbReference>
<comment type="caution">
    <text evidence="2">The sequence shown here is derived from an EMBL/GenBank/DDBJ whole genome shotgun (WGS) entry which is preliminary data.</text>
</comment>
<feature type="domain" description="UPAR/Ly6" evidence="1">
    <location>
        <begin position="5"/>
        <end position="85"/>
    </location>
</feature>
<dbReference type="AlphaFoldDB" id="A0A9X0A8Z3"/>
<accession>A0A9X0A8Z3</accession>
<dbReference type="SUPFAM" id="SSF57302">
    <property type="entry name" value="Snake toxin-like"/>
    <property type="match status" value="1"/>
</dbReference>
<reference evidence="2" key="1">
    <citation type="submission" date="2023-01" db="EMBL/GenBank/DDBJ databases">
        <title>Genome assembly of the deep-sea coral Lophelia pertusa.</title>
        <authorList>
            <person name="Herrera S."/>
            <person name="Cordes E."/>
        </authorList>
    </citation>
    <scope>NUCLEOTIDE SEQUENCE</scope>
    <source>
        <strain evidence="2">USNM1676648</strain>
        <tissue evidence="2">Polyp</tissue>
    </source>
</reference>
<protein>
    <recommendedName>
        <fullName evidence="1">UPAR/Ly6 domain-containing protein</fullName>
    </recommendedName>
</protein>
<evidence type="ECO:0000259" key="1">
    <source>
        <dbReference type="Pfam" id="PF00021"/>
    </source>
</evidence>
<dbReference type="InterPro" id="IPR016054">
    <property type="entry name" value="LY6_UPA_recep-like"/>
</dbReference>
<evidence type="ECO:0000313" key="3">
    <source>
        <dbReference type="Proteomes" id="UP001163046"/>
    </source>
</evidence>
<dbReference type="OrthoDB" id="5984180at2759"/>
<organism evidence="2 3">
    <name type="scientific">Desmophyllum pertusum</name>
    <dbReference type="NCBI Taxonomy" id="174260"/>
    <lineage>
        <taxon>Eukaryota</taxon>
        <taxon>Metazoa</taxon>
        <taxon>Cnidaria</taxon>
        <taxon>Anthozoa</taxon>
        <taxon>Hexacorallia</taxon>
        <taxon>Scleractinia</taxon>
        <taxon>Caryophylliina</taxon>
        <taxon>Caryophylliidae</taxon>
        <taxon>Desmophyllum</taxon>
    </lineage>
</organism>
<dbReference type="InterPro" id="IPR045860">
    <property type="entry name" value="Snake_toxin-like_sf"/>
</dbReference>
<sequence length="85" mass="9307">GAAEALSCNHCLSSDSMDDCNEQQKQKRCPANQDRCSTLTVYHEGPNTFLKDCIPERLCSTYCKGGVNSDGYECELSCCEGNLCN</sequence>
<dbReference type="EMBL" id="MU825397">
    <property type="protein sequence ID" value="KAJ7393759.1"/>
    <property type="molecule type" value="Genomic_DNA"/>
</dbReference>
<dbReference type="Pfam" id="PF00021">
    <property type="entry name" value="UPAR_LY6"/>
    <property type="match status" value="1"/>
</dbReference>
<dbReference type="CDD" id="cd23553">
    <property type="entry name" value="TFP_LU_ECD_Ly6PGE"/>
    <property type="match status" value="1"/>
</dbReference>
<gene>
    <name evidence="2" type="ORF">OS493_003418</name>
</gene>